<name>A0A845QZ47_9CLOT</name>
<comment type="caution">
    <text evidence="2">The sequence shown here is derived from an EMBL/GenBank/DDBJ whole genome shotgun (WGS) entry which is preliminary data.</text>
</comment>
<keyword evidence="1" id="KW-0175">Coiled coil</keyword>
<keyword evidence="3" id="KW-1185">Reference proteome</keyword>
<proteinExistence type="predicted"/>
<organism evidence="2 3">
    <name type="scientific">Senegalia massiliensis</name>
    <dbReference type="NCBI Taxonomy" id="1720316"/>
    <lineage>
        <taxon>Bacteria</taxon>
        <taxon>Bacillati</taxon>
        <taxon>Bacillota</taxon>
        <taxon>Clostridia</taxon>
        <taxon>Eubacteriales</taxon>
        <taxon>Clostridiaceae</taxon>
        <taxon>Senegalia</taxon>
    </lineage>
</organism>
<dbReference type="InterPro" id="IPR013324">
    <property type="entry name" value="RNA_pol_sigma_r3/r4-like"/>
</dbReference>
<sequence>MTNNRFKPYWELCEDIEIWTYRYESYRAQYKALVKMVNLDGPKHIKGVDYSQPRVSGGGGQIDLAEAIERLQRIESNLFLHSEAITKMEEEKEKMEKKLKDLVGLEYRVIYMRDIEGKKLKDIASELNYSYDYIKEISARNPTKNPPK</sequence>
<evidence type="ECO:0000313" key="2">
    <source>
        <dbReference type="EMBL" id="NBI08227.1"/>
    </source>
</evidence>
<dbReference type="Proteomes" id="UP000467132">
    <property type="component" value="Unassembled WGS sequence"/>
</dbReference>
<feature type="coiled-coil region" evidence="1">
    <location>
        <begin position="78"/>
        <end position="108"/>
    </location>
</feature>
<dbReference type="EMBL" id="QXXA01000025">
    <property type="protein sequence ID" value="NBI08227.1"/>
    <property type="molecule type" value="Genomic_DNA"/>
</dbReference>
<dbReference type="OrthoDB" id="1778551at2"/>
<dbReference type="AlphaFoldDB" id="A0A845QZ47"/>
<gene>
    <name evidence="2" type="ORF">D3Z33_15310</name>
</gene>
<accession>A0A845QZ47</accession>
<evidence type="ECO:0000313" key="3">
    <source>
        <dbReference type="Proteomes" id="UP000467132"/>
    </source>
</evidence>
<protein>
    <submittedName>
        <fullName evidence="2">Uncharacterized protein</fullName>
    </submittedName>
</protein>
<evidence type="ECO:0000256" key="1">
    <source>
        <dbReference type="SAM" id="Coils"/>
    </source>
</evidence>
<reference evidence="2 3" key="1">
    <citation type="submission" date="2018-08" db="EMBL/GenBank/DDBJ databases">
        <title>Murine metabolic-syndrome-specific gut microbial biobank.</title>
        <authorList>
            <person name="Liu C."/>
        </authorList>
    </citation>
    <scope>NUCLEOTIDE SEQUENCE [LARGE SCALE GENOMIC DNA]</scope>
    <source>
        <strain evidence="2 3">583</strain>
    </source>
</reference>
<dbReference type="RefSeq" id="WP_160198689.1">
    <property type="nucleotide sequence ID" value="NZ_QXXA01000025.1"/>
</dbReference>
<dbReference type="SUPFAM" id="SSF88659">
    <property type="entry name" value="Sigma3 and sigma4 domains of RNA polymerase sigma factors"/>
    <property type="match status" value="1"/>
</dbReference>